<protein>
    <submittedName>
        <fullName evidence="3">Uncharacterized protein</fullName>
    </submittedName>
</protein>
<dbReference type="Proteomes" id="UP000619479">
    <property type="component" value="Unassembled WGS sequence"/>
</dbReference>
<keyword evidence="2" id="KW-1133">Transmembrane helix</keyword>
<keyword evidence="4" id="KW-1185">Reference proteome</keyword>
<feature type="region of interest" description="Disordered" evidence="1">
    <location>
        <begin position="1"/>
        <end position="21"/>
    </location>
</feature>
<dbReference type="EMBL" id="BOMH01000007">
    <property type="protein sequence ID" value="GID63410.1"/>
    <property type="molecule type" value="Genomic_DNA"/>
</dbReference>
<dbReference type="AlphaFoldDB" id="A0A919LYV7"/>
<sequence>MTNLRDQLADLAGSPGTPTVEQADADLARGRTALRRRRLVQGATGSAFAVAAVAAAFVFTTTSGPATGTGPLAGGTKPAATATTATSGSFSLVAYTGKQPAGFSIDKVPAGWEVQGISESALTLAPKGAKPRNSAEPQGNEADTDPNSFVGKVVVMLQSADEQGTPAGEKVKVGDATGTLVKKQGDTDGRTLYLPQANGINVQVQVWDGIGWSADEIVSFAEGIHVNPNAKQGRG</sequence>
<keyword evidence="2" id="KW-0472">Membrane</keyword>
<dbReference type="RefSeq" id="WP_203738827.1">
    <property type="nucleotide sequence ID" value="NZ_BOMH01000007.1"/>
</dbReference>
<name>A0A919LYV7_9ACTN</name>
<feature type="region of interest" description="Disordered" evidence="1">
    <location>
        <begin position="124"/>
        <end position="147"/>
    </location>
</feature>
<evidence type="ECO:0000313" key="3">
    <source>
        <dbReference type="EMBL" id="GID63410.1"/>
    </source>
</evidence>
<keyword evidence="2" id="KW-0812">Transmembrane</keyword>
<evidence type="ECO:0000313" key="4">
    <source>
        <dbReference type="Proteomes" id="UP000619479"/>
    </source>
</evidence>
<accession>A0A919LYV7</accession>
<gene>
    <name evidence="3" type="ORF">Acy02nite_12910</name>
</gene>
<reference evidence="3" key="1">
    <citation type="submission" date="2021-01" db="EMBL/GenBank/DDBJ databases">
        <title>Whole genome shotgun sequence of Actinoplanes cyaneus NBRC 14990.</title>
        <authorList>
            <person name="Komaki H."/>
            <person name="Tamura T."/>
        </authorList>
    </citation>
    <scope>NUCLEOTIDE SEQUENCE</scope>
    <source>
        <strain evidence="3">NBRC 14990</strain>
    </source>
</reference>
<evidence type="ECO:0000256" key="1">
    <source>
        <dbReference type="SAM" id="MobiDB-lite"/>
    </source>
</evidence>
<comment type="caution">
    <text evidence="3">The sequence shown here is derived from an EMBL/GenBank/DDBJ whole genome shotgun (WGS) entry which is preliminary data.</text>
</comment>
<evidence type="ECO:0000256" key="2">
    <source>
        <dbReference type="SAM" id="Phobius"/>
    </source>
</evidence>
<organism evidence="3 4">
    <name type="scientific">Actinoplanes cyaneus</name>
    <dbReference type="NCBI Taxonomy" id="52696"/>
    <lineage>
        <taxon>Bacteria</taxon>
        <taxon>Bacillati</taxon>
        <taxon>Actinomycetota</taxon>
        <taxon>Actinomycetes</taxon>
        <taxon>Micromonosporales</taxon>
        <taxon>Micromonosporaceae</taxon>
        <taxon>Actinoplanes</taxon>
    </lineage>
</organism>
<feature type="transmembrane region" description="Helical" evidence="2">
    <location>
        <begin position="39"/>
        <end position="59"/>
    </location>
</feature>
<proteinExistence type="predicted"/>